<organism evidence="1 2">
    <name type="scientific">Caballeronia udeis</name>
    <dbReference type="NCBI Taxonomy" id="1232866"/>
    <lineage>
        <taxon>Bacteria</taxon>
        <taxon>Pseudomonadati</taxon>
        <taxon>Pseudomonadota</taxon>
        <taxon>Betaproteobacteria</taxon>
        <taxon>Burkholderiales</taxon>
        <taxon>Burkholderiaceae</taxon>
        <taxon>Caballeronia</taxon>
    </lineage>
</organism>
<dbReference type="AlphaFoldDB" id="A0A158IUK2"/>
<protein>
    <recommendedName>
        <fullName evidence="3">OmpA family protein</fullName>
    </recommendedName>
</protein>
<sequence length="171" mass="18438">MTNRGPSRSCGRAAGTSFMAKMFDTAAVIVFGTFAVPAFACVGPQNQPAQYMTVMFEKNSSTIHSSSIVALASWSADMKIRYPIRLWTTVVGTAAPNEANPLQLATQRANKVKTLTDLFDISKTSSDVKRYVNTAYMAEMNGDKATAVFIDLNPGCPNNCCDALTTDSTEK</sequence>
<dbReference type="Proteomes" id="UP000054683">
    <property type="component" value="Unassembled WGS sequence"/>
</dbReference>
<proteinExistence type="predicted"/>
<dbReference type="EMBL" id="FCOK02000061">
    <property type="protein sequence ID" value="SAL59933.1"/>
    <property type="molecule type" value="Genomic_DNA"/>
</dbReference>
<evidence type="ECO:0008006" key="3">
    <source>
        <dbReference type="Google" id="ProtNLM"/>
    </source>
</evidence>
<accession>A0A158IUK2</accession>
<reference evidence="1 2" key="1">
    <citation type="submission" date="2016-01" db="EMBL/GenBank/DDBJ databases">
        <authorList>
            <person name="Oliw E.H."/>
        </authorList>
    </citation>
    <scope>NUCLEOTIDE SEQUENCE [LARGE SCALE GENOMIC DNA]</scope>
    <source>
        <strain evidence="1">LMG 27134</strain>
    </source>
</reference>
<name>A0A158IUK2_9BURK</name>
<gene>
    <name evidence="1" type="ORF">AWB69_06636</name>
</gene>
<evidence type="ECO:0000313" key="2">
    <source>
        <dbReference type="Proteomes" id="UP000054683"/>
    </source>
</evidence>
<evidence type="ECO:0000313" key="1">
    <source>
        <dbReference type="EMBL" id="SAL59933.1"/>
    </source>
</evidence>